<comment type="caution">
    <text evidence="1">The sequence shown here is derived from an EMBL/GenBank/DDBJ whole genome shotgun (WGS) entry which is preliminary data.</text>
</comment>
<reference evidence="1 2" key="1">
    <citation type="submission" date="2019-03" db="EMBL/GenBank/DDBJ databases">
        <title>First draft genome of Liparis tanakae, snailfish: a comprehensive survey of snailfish specific genes.</title>
        <authorList>
            <person name="Kim W."/>
            <person name="Song I."/>
            <person name="Jeong J.-H."/>
            <person name="Kim D."/>
            <person name="Kim S."/>
            <person name="Ryu S."/>
            <person name="Song J.Y."/>
            <person name="Lee S.K."/>
        </authorList>
    </citation>
    <scope>NUCLEOTIDE SEQUENCE [LARGE SCALE GENOMIC DNA]</scope>
    <source>
        <tissue evidence="1">Muscle</tissue>
    </source>
</reference>
<accession>A0A4Z2HF34</accession>
<proteinExistence type="predicted"/>
<evidence type="ECO:0000313" key="1">
    <source>
        <dbReference type="EMBL" id="TNN64221.1"/>
    </source>
</evidence>
<name>A0A4Z2HF34_9TELE</name>
<keyword evidence="2" id="KW-1185">Reference proteome</keyword>
<dbReference type="Proteomes" id="UP000314294">
    <property type="component" value="Unassembled WGS sequence"/>
</dbReference>
<gene>
    <name evidence="1" type="ORF">EYF80_025589</name>
</gene>
<dbReference type="EMBL" id="SRLO01000257">
    <property type="protein sequence ID" value="TNN64221.1"/>
    <property type="molecule type" value="Genomic_DNA"/>
</dbReference>
<sequence>MSIGGGERAAKGEVFFLTDNSPRVRRPWLLCDASCPVGRPPAVAPPLLSTSICFMDSGGLDRGFAAPSEGLQEKRRGVTATVMSPICALPIDHIRDAGRMCRHRIEKEKAGRPACSLNAAL</sequence>
<evidence type="ECO:0000313" key="2">
    <source>
        <dbReference type="Proteomes" id="UP000314294"/>
    </source>
</evidence>
<organism evidence="1 2">
    <name type="scientific">Liparis tanakae</name>
    <name type="common">Tanaka's snailfish</name>
    <dbReference type="NCBI Taxonomy" id="230148"/>
    <lineage>
        <taxon>Eukaryota</taxon>
        <taxon>Metazoa</taxon>
        <taxon>Chordata</taxon>
        <taxon>Craniata</taxon>
        <taxon>Vertebrata</taxon>
        <taxon>Euteleostomi</taxon>
        <taxon>Actinopterygii</taxon>
        <taxon>Neopterygii</taxon>
        <taxon>Teleostei</taxon>
        <taxon>Neoteleostei</taxon>
        <taxon>Acanthomorphata</taxon>
        <taxon>Eupercaria</taxon>
        <taxon>Perciformes</taxon>
        <taxon>Cottioidei</taxon>
        <taxon>Cottales</taxon>
        <taxon>Liparidae</taxon>
        <taxon>Liparis</taxon>
    </lineage>
</organism>
<dbReference type="AlphaFoldDB" id="A0A4Z2HF34"/>
<protein>
    <submittedName>
        <fullName evidence="1">Uncharacterized protein</fullName>
    </submittedName>
</protein>